<dbReference type="Proteomes" id="UP001523216">
    <property type="component" value="Unassembled WGS sequence"/>
</dbReference>
<dbReference type="CDD" id="cd15831">
    <property type="entry name" value="BTAD"/>
    <property type="match status" value="1"/>
</dbReference>
<feature type="domain" description="OmpR/PhoB-type" evidence="7">
    <location>
        <begin position="1"/>
        <end position="100"/>
    </location>
</feature>
<dbReference type="InterPro" id="IPR036388">
    <property type="entry name" value="WH-like_DNA-bd_sf"/>
</dbReference>
<keyword evidence="4" id="KW-0804">Transcription</keyword>
<keyword evidence="9" id="KW-1185">Reference proteome</keyword>
<evidence type="ECO:0000256" key="4">
    <source>
        <dbReference type="ARBA" id="ARBA00023163"/>
    </source>
</evidence>
<comment type="similarity">
    <text evidence="1">Belongs to the AfsR/DnrI/RedD regulatory family.</text>
</comment>
<evidence type="ECO:0000313" key="9">
    <source>
        <dbReference type="Proteomes" id="UP001523216"/>
    </source>
</evidence>
<dbReference type="InterPro" id="IPR001867">
    <property type="entry name" value="OmpR/PhoB-type_DNA-bd"/>
</dbReference>
<evidence type="ECO:0000313" key="8">
    <source>
        <dbReference type="EMBL" id="MCM4082309.1"/>
    </source>
</evidence>
<dbReference type="Gene3D" id="3.40.50.300">
    <property type="entry name" value="P-loop containing nucleotide triphosphate hydrolases"/>
    <property type="match status" value="1"/>
</dbReference>
<dbReference type="SUPFAM" id="SSF46894">
    <property type="entry name" value="C-terminal effector domain of the bipartite response regulators"/>
    <property type="match status" value="1"/>
</dbReference>
<evidence type="ECO:0000256" key="6">
    <source>
        <dbReference type="SAM" id="MobiDB-lite"/>
    </source>
</evidence>
<dbReference type="SUPFAM" id="SSF52540">
    <property type="entry name" value="P-loop containing nucleoside triphosphate hydrolases"/>
    <property type="match status" value="1"/>
</dbReference>
<dbReference type="InterPro" id="IPR016032">
    <property type="entry name" value="Sig_transdc_resp-reg_C-effctor"/>
</dbReference>
<dbReference type="InterPro" id="IPR005158">
    <property type="entry name" value="BTAD"/>
</dbReference>
<dbReference type="PROSITE" id="PS51755">
    <property type="entry name" value="OMPR_PHOB"/>
    <property type="match status" value="1"/>
</dbReference>
<evidence type="ECO:0000256" key="5">
    <source>
        <dbReference type="PROSITE-ProRule" id="PRU01091"/>
    </source>
</evidence>
<accession>A0ABT0YAI0</accession>
<name>A0ABT0YAI0_9ACTN</name>
<evidence type="ECO:0000256" key="2">
    <source>
        <dbReference type="ARBA" id="ARBA00023015"/>
    </source>
</evidence>
<dbReference type="PANTHER" id="PTHR35807:SF1">
    <property type="entry name" value="TRANSCRIPTIONAL REGULATOR REDD"/>
    <property type="match status" value="1"/>
</dbReference>
<dbReference type="EMBL" id="JAMQOL010000047">
    <property type="protein sequence ID" value="MCM4082309.1"/>
    <property type="molecule type" value="Genomic_DNA"/>
</dbReference>
<dbReference type="Pfam" id="PF03704">
    <property type="entry name" value="BTAD"/>
    <property type="match status" value="1"/>
</dbReference>
<proteinExistence type="inferred from homology"/>
<feature type="region of interest" description="Disordered" evidence="6">
    <location>
        <begin position="968"/>
        <end position="996"/>
    </location>
</feature>
<organism evidence="8 9">
    <name type="scientific">Paractinoplanes hotanensis</name>
    <dbReference type="NCBI Taxonomy" id="2906497"/>
    <lineage>
        <taxon>Bacteria</taxon>
        <taxon>Bacillati</taxon>
        <taxon>Actinomycetota</taxon>
        <taxon>Actinomycetes</taxon>
        <taxon>Micromonosporales</taxon>
        <taxon>Micromonosporaceae</taxon>
        <taxon>Paractinoplanes</taxon>
    </lineage>
</organism>
<protein>
    <submittedName>
        <fullName evidence="8">Tetratricopeptide repeat protein</fullName>
    </submittedName>
</protein>
<gene>
    <name evidence="8" type="ORF">LXN57_32550</name>
</gene>
<dbReference type="InterPro" id="IPR011990">
    <property type="entry name" value="TPR-like_helical_dom_sf"/>
</dbReference>
<dbReference type="Pfam" id="PF00486">
    <property type="entry name" value="Trans_reg_C"/>
    <property type="match status" value="1"/>
</dbReference>
<dbReference type="Gene3D" id="1.10.10.10">
    <property type="entry name" value="Winged helix-like DNA-binding domain superfamily/Winged helix DNA-binding domain"/>
    <property type="match status" value="1"/>
</dbReference>
<evidence type="ECO:0000256" key="3">
    <source>
        <dbReference type="ARBA" id="ARBA00023125"/>
    </source>
</evidence>
<reference evidence="8 9" key="1">
    <citation type="submission" date="2022-06" db="EMBL/GenBank/DDBJ databases">
        <title>Actinoplanes abujensis sp. nov., isolated from Nigerian arid soil.</title>
        <authorList>
            <person name="Ding P."/>
        </authorList>
    </citation>
    <scope>NUCLEOTIDE SEQUENCE [LARGE SCALE GENOMIC DNA]</scope>
    <source>
        <strain evidence="9">TRM88002</strain>
    </source>
</reference>
<feature type="DNA-binding region" description="OmpR/PhoB-type" evidence="5">
    <location>
        <begin position="1"/>
        <end position="100"/>
    </location>
</feature>
<dbReference type="PRINTS" id="PR00364">
    <property type="entry name" value="DISEASERSIST"/>
</dbReference>
<feature type="region of interest" description="Disordered" evidence="6">
    <location>
        <begin position="932"/>
        <end position="953"/>
    </location>
</feature>
<dbReference type="InterPro" id="IPR051677">
    <property type="entry name" value="AfsR-DnrI-RedD_regulator"/>
</dbReference>
<keyword evidence="2" id="KW-0805">Transcription regulation</keyword>
<dbReference type="Pfam" id="PF13424">
    <property type="entry name" value="TPR_12"/>
    <property type="match status" value="1"/>
</dbReference>
<evidence type="ECO:0000259" key="7">
    <source>
        <dbReference type="PROSITE" id="PS51755"/>
    </source>
</evidence>
<dbReference type="SUPFAM" id="SSF48452">
    <property type="entry name" value="TPR-like"/>
    <property type="match status" value="3"/>
</dbReference>
<dbReference type="PANTHER" id="PTHR35807">
    <property type="entry name" value="TRANSCRIPTIONAL REGULATOR REDD-RELATED"/>
    <property type="match status" value="1"/>
</dbReference>
<dbReference type="InterPro" id="IPR027417">
    <property type="entry name" value="P-loop_NTPase"/>
</dbReference>
<dbReference type="Gene3D" id="1.25.40.10">
    <property type="entry name" value="Tetratricopeptide repeat domain"/>
    <property type="match status" value="2"/>
</dbReference>
<evidence type="ECO:0000256" key="1">
    <source>
        <dbReference type="ARBA" id="ARBA00005820"/>
    </source>
</evidence>
<sequence>MSAVRFTILGPVRAWRDDADLDLGGRQQRLVLALLLARTGTVVSVSELIDAVWENEPPPSAVNVVHRYIGTLRRLIEPDLPVRATGEYLIRHAAGYRLRVDADTLDLVRFRRLVQDARRASDPDAAVKYYAGALALWRGLCAAGLEPISRTHPVLVAIEAERAQVLRDAADAALNLGQVRLVIPALRQAVGWTPLDEPLQARLIAALAADGRQAEAVEAYQEVRRRLSAELGIPPGRELSEAYDRLLHQRPSAPIAEPAPAPPVEEPATPAQLPPDHPFFTGRDDVLARAATIVEHDRALGRPTVTLAVDGMPGIGKTTLAVHLGHQLADAHPDGQLYADLRGFSARGPAMNPEEALRGFLGSLGVAQEMIPTELHALAGLYRSIIAGRSVLVVLDNARDFEQVRHLLPPGPDSSAIVTSRVRITGLVTVAGAHPMPLELPAAPEARQILTRRIGRGRGAVHPAAADEIIRRCGRLPLAVALVAARAVARPDSPLTDIAAELSLDGNGLDGFGMDPTTGLAAVFSWSYRALSPAAARLLRLLPVHPGATVSTAAAASLAAVDLRAAKALLGELATYMFTQEQSGRHRVHELIRTFAEDLSLRHDHPEDRRAALDRMLEHYRAGSYAAHLRLDPALAAPAPPPARPGVLVPDIADREEAMAWFTDRHRVLADVVALADAHDAHDIAWHVALTAQNFLHFTGRIRDWAAISRRGLAAARTDVALDGQAHLHRSLAGAMFLSDDPAGAARQLNLADDLMRRTGDRHGRAVVALNRAYLQADEHRHADAVRHGEQALALFRAADDTQNQARALRVMAGSLAMLGQHQDALDLLRETLAMSWAAGDAVGAGHSWDLLGQTYQDMGHRQESIDHWEQAAQTYRRAGVPAALGDVLLILGDTYRLDGDEPAARRRWAEALSRLPDQGGPLADELHDRLGSGPRRPDRLLPGLAALSPTPPEKIMKCVNDDIATFRADRGDVGGPEAGRPAAGPSRPRGRVNSG</sequence>
<dbReference type="SMART" id="SM00862">
    <property type="entry name" value="Trans_reg_C"/>
    <property type="match status" value="1"/>
</dbReference>
<dbReference type="RefSeq" id="WP_251802026.1">
    <property type="nucleotide sequence ID" value="NZ_JAMQOL010000047.1"/>
</dbReference>
<keyword evidence="3 5" id="KW-0238">DNA-binding</keyword>
<dbReference type="SMART" id="SM01043">
    <property type="entry name" value="BTAD"/>
    <property type="match status" value="1"/>
</dbReference>
<feature type="compositionally biased region" description="Low complexity" evidence="6">
    <location>
        <begin position="979"/>
        <end position="988"/>
    </location>
</feature>
<comment type="caution">
    <text evidence="8">The sequence shown here is derived from an EMBL/GenBank/DDBJ whole genome shotgun (WGS) entry which is preliminary data.</text>
</comment>